<evidence type="ECO:0000256" key="5">
    <source>
        <dbReference type="ARBA" id="ARBA00022842"/>
    </source>
</evidence>
<evidence type="ECO:0000256" key="2">
    <source>
        <dbReference type="ARBA" id="ARBA00009749"/>
    </source>
</evidence>
<evidence type="ECO:0000256" key="3">
    <source>
        <dbReference type="ARBA" id="ARBA00022448"/>
    </source>
</evidence>
<dbReference type="Pfam" id="PF01769">
    <property type="entry name" value="MgtE"/>
    <property type="match status" value="1"/>
</dbReference>
<protein>
    <submittedName>
        <fullName evidence="9">Magnesium transporter</fullName>
    </submittedName>
</protein>
<evidence type="ECO:0000256" key="6">
    <source>
        <dbReference type="ARBA" id="ARBA00022989"/>
    </source>
</evidence>
<feature type="domain" description="SLC41A/MgtE integral membrane" evidence="8">
    <location>
        <begin position="28"/>
        <end position="59"/>
    </location>
</feature>
<organism evidence="9">
    <name type="scientific">human gut metagenome</name>
    <dbReference type="NCBI Taxonomy" id="408170"/>
    <lineage>
        <taxon>unclassified sequences</taxon>
        <taxon>metagenomes</taxon>
        <taxon>organismal metagenomes</taxon>
    </lineage>
</organism>
<accession>K1TAI6</accession>
<evidence type="ECO:0000313" key="9">
    <source>
        <dbReference type="EMBL" id="EKC70172.1"/>
    </source>
</evidence>
<evidence type="ECO:0000256" key="7">
    <source>
        <dbReference type="ARBA" id="ARBA00023136"/>
    </source>
</evidence>
<dbReference type="GO" id="GO:0016020">
    <property type="term" value="C:membrane"/>
    <property type="evidence" value="ECO:0007669"/>
    <property type="project" value="UniProtKB-SubCell"/>
</dbReference>
<keyword evidence="7" id="KW-0472">Membrane</keyword>
<comment type="subcellular location">
    <subcellularLocation>
        <location evidence="1">Membrane</location>
        <topology evidence="1">Multi-pass membrane protein</topology>
    </subcellularLocation>
</comment>
<dbReference type="PANTHER" id="PTHR41394:SF5">
    <property type="entry name" value="SLC41A_MGTE INTEGRAL MEMBRANE DOMAIN-CONTAINING PROTEIN"/>
    <property type="match status" value="1"/>
</dbReference>
<dbReference type="InterPro" id="IPR036739">
    <property type="entry name" value="SLC41_membr_dom_sf"/>
</dbReference>
<dbReference type="AlphaFoldDB" id="K1TAI6"/>
<keyword evidence="5" id="KW-0460">Magnesium</keyword>
<sequence>MLSATFTGMVTTHYEEAFVSLPLLVSFMPMLMDTAGNCGNQISTLMVRGLALGEVEPADF</sequence>
<feature type="non-terminal residue" evidence="9">
    <location>
        <position position="60"/>
    </location>
</feature>
<evidence type="ECO:0000256" key="1">
    <source>
        <dbReference type="ARBA" id="ARBA00004141"/>
    </source>
</evidence>
<comment type="caution">
    <text evidence="9">The sequence shown here is derived from an EMBL/GenBank/DDBJ whole genome shotgun (WGS) entry which is preliminary data.</text>
</comment>
<keyword evidence="4" id="KW-0812">Transmembrane</keyword>
<dbReference type="InterPro" id="IPR006667">
    <property type="entry name" value="SLC41_membr_dom"/>
</dbReference>
<dbReference type="PANTHER" id="PTHR41394">
    <property type="entry name" value="MAGNESIUM TRANSPORTER MGTE"/>
    <property type="match status" value="1"/>
</dbReference>
<name>K1TAI6_9ZZZZ</name>
<dbReference type="SUPFAM" id="SSF161093">
    <property type="entry name" value="MgtE membrane domain-like"/>
    <property type="match status" value="1"/>
</dbReference>
<keyword evidence="3" id="KW-0813">Transport</keyword>
<keyword evidence="6" id="KW-1133">Transmembrane helix</keyword>
<reference evidence="9" key="1">
    <citation type="journal article" date="2013" name="Environ. Microbiol.">
        <title>Microbiota from the distal guts of lean and obese adolescents exhibit partial functional redundancy besides clear differences in community structure.</title>
        <authorList>
            <person name="Ferrer M."/>
            <person name="Ruiz A."/>
            <person name="Lanza F."/>
            <person name="Haange S.B."/>
            <person name="Oberbach A."/>
            <person name="Till H."/>
            <person name="Bargiela R."/>
            <person name="Campoy C."/>
            <person name="Segura M.T."/>
            <person name="Richter M."/>
            <person name="von Bergen M."/>
            <person name="Seifert J."/>
            <person name="Suarez A."/>
        </authorList>
    </citation>
    <scope>NUCLEOTIDE SEQUENCE</scope>
</reference>
<dbReference type="GO" id="GO:0008324">
    <property type="term" value="F:monoatomic cation transmembrane transporter activity"/>
    <property type="evidence" value="ECO:0007669"/>
    <property type="project" value="InterPro"/>
</dbReference>
<evidence type="ECO:0000259" key="8">
    <source>
        <dbReference type="Pfam" id="PF01769"/>
    </source>
</evidence>
<dbReference type="Gene3D" id="1.10.357.20">
    <property type="entry name" value="SLC41 divalent cation transporters, integral membrane domain"/>
    <property type="match status" value="1"/>
</dbReference>
<proteinExistence type="inferred from homology"/>
<gene>
    <name evidence="9" type="ORF">LEA_07918</name>
</gene>
<evidence type="ECO:0000256" key="4">
    <source>
        <dbReference type="ARBA" id="ARBA00022692"/>
    </source>
</evidence>
<comment type="similarity">
    <text evidence="2">Belongs to the SLC41A transporter family.</text>
</comment>
<dbReference type="EMBL" id="AJWY01005239">
    <property type="protein sequence ID" value="EKC70172.1"/>
    <property type="molecule type" value="Genomic_DNA"/>
</dbReference>